<organism evidence="1 2">
    <name type="scientific">Agrocybe chaxingu</name>
    <dbReference type="NCBI Taxonomy" id="84603"/>
    <lineage>
        <taxon>Eukaryota</taxon>
        <taxon>Fungi</taxon>
        <taxon>Dikarya</taxon>
        <taxon>Basidiomycota</taxon>
        <taxon>Agaricomycotina</taxon>
        <taxon>Agaricomycetes</taxon>
        <taxon>Agaricomycetidae</taxon>
        <taxon>Agaricales</taxon>
        <taxon>Agaricineae</taxon>
        <taxon>Strophariaceae</taxon>
        <taxon>Agrocybe</taxon>
    </lineage>
</organism>
<accession>A0A9W8JUM0</accession>
<comment type="caution">
    <text evidence="1">The sequence shown here is derived from an EMBL/GenBank/DDBJ whole genome shotgun (WGS) entry which is preliminary data.</text>
</comment>
<proteinExistence type="predicted"/>
<sequence length="459" mass="52324">MAEDDSPSAALKQIEKEIADLLSKRDKLLRCIRGAPSPALPLDVLLEVFYHLLDDSDDSKTIIYPSHVSRLWRETAIGNPRLWTQILIGASQEGKDAATVAYAATCAQRAGGRLMSLTMAIRTTWPKSPSKDLLSSILEVTRSCRWEKICLSSTFTSDFEHLFGGCLDSEKVAEVHTFSLTNRDSEEHSKAGIIDLQPYRALTSFTFDCRGQKNTDSDIFAVPWQKLTYLKLVTAMDTEQYLHILRQCVNLEVCVLKDESQTDAAHLAPVHLLKLKRLELLATPDIIFNIRAPVIEELVLYSNSDDDGQEELWDYLSSIGSTLRKIELPGDMVWQFSEFVDSWEVLEELTVFGSLQGERDEYKGRERTHSDGVEHLLDNILYALPRLRTLELNNQCCADDYTQAHLLQFMEKHIKRGNLSSLERVTYRLSTYKRKKIEDLATCFERLRKDGIITVEIER</sequence>
<name>A0A9W8JUM0_9AGAR</name>
<evidence type="ECO:0000313" key="2">
    <source>
        <dbReference type="Proteomes" id="UP001148786"/>
    </source>
</evidence>
<gene>
    <name evidence="1" type="ORF">NLJ89_g7413</name>
</gene>
<dbReference type="InterPro" id="IPR032675">
    <property type="entry name" value="LRR_dom_sf"/>
</dbReference>
<protein>
    <recommendedName>
        <fullName evidence="3">F-box domain-containing protein</fullName>
    </recommendedName>
</protein>
<dbReference type="InterPro" id="IPR036047">
    <property type="entry name" value="F-box-like_dom_sf"/>
</dbReference>
<reference evidence="1" key="1">
    <citation type="submission" date="2022-07" db="EMBL/GenBank/DDBJ databases">
        <title>Genome Sequence of Agrocybe chaxingu.</title>
        <authorList>
            <person name="Buettner E."/>
        </authorList>
    </citation>
    <scope>NUCLEOTIDE SEQUENCE</scope>
    <source>
        <strain evidence="1">MP-N11</strain>
    </source>
</reference>
<dbReference type="Gene3D" id="3.80.10.10">
    <property type="entry name" value="Ribonuclease Inhibitor"/>
    <property type="match status" value="1"/>
</dbReference>
<keyword evidence="2" id="KW-1185">Reference proteome</keyword>
<evidence type="ECO:0008006" key="3">
    <source>
        <dbReference type="Google" id="ProtNLM"/>
    </source>
</evidence>
<dbReference type="Gene3D" id="1.20.1280.50">
    <property type="match status" value="1"/>
</dbReference>
<dbReference type="EMBL" id="JANKHO010000883">
    <property type="protein sequence ID" value="KAJ3505441.1"/>
    <property type="molecule type" value="Genomic_DNA"/>
</dbReference>
<evidence type="ECO:0000313" key="1">
    <source>
        <dbReference type="EMBL" id="KAJ3505441.1"/>
    </source>
</evidence>
<dbReference type="SUPFAM" id="SSF52047">
    <property type="entry name" value="RNI-like"/>
    <property type="match status" value="1"/>
</dbReference>
<dbReference type="SUPFAM" id="SSF81383">
    <property type="entry name" value="F-box domain"/>
    <property type="match status" value="1"/>
</dbReference>
<dbReference type="OrthoDB" id="3365698at2759"/>
<dbReference type="AlphaFoldDB" id="A0A9W8JUM0"/>
<dbReference type="Proteomes" id="UP001148786">
    <property type="component" value="Unassembled WGS sequence"/>
</dbReference>